<name>B2JXX8_PARP8</name>
<sequence length="218" mass="23739">MPNMSMHEAEKLPNATSTEPTLPPACSTAISVMGNPAIEKQAARPRMSQNRNVQMHRLITEANAPYGRMRGPAHDAVRSKLAGLSITCRTTSVSPASSIGTWPALVRAGSRWWDARRGCRILTMKPIFFSRHDEQSVVAMSARSRGLGRRFLDEQAVSSAGGASCAGTPRQHVLGSTCFGTVSGFGHTCERQIVQPAAPRSRRNRRPLPQFKHSGSHR</sequence>
<dbReference type="HOGENOM" id="CLU_1264956_0_0_4"/>
<dbReference type="Proteomes" id="UP000001192">
    <property type="component" value="Plasmid pBPHY02"/>
</dbReference>
<protein>
    <submittedName>
        <fullName evidence="2">Uncharacterized protein</fullName>
    </submittedName>
</protein>
<organism evidence="2 3">
    <name type="scientific">Paraburkholderia phymatum (strain DSM 17167 / CIP 108236 / LMG 21445 / STM815)</name>
    <name type="common">Burkholderia phymatum</name>
    <dbReference type="NCBI Taxonomy" id="391038"/>
    <lineage>
        <taxon>Bacteria</taxon>
        <taxon>Pseudomonadati</taxon>
        <taxon>Pseudomonadota</taxon>
        <taxon>Betaproteobacteria</taxon>
        <taxon>Burkholderiales</taxon>
        <taxon>Burkholderiaceae</taxon>
        <taxon>Paraburkholderia</taxon>
    </lineage>
</organism>
<gene>
    <name evidence="2" type="ordered locus">Bphy_7551</name>
</gene>
<proteinExistence type="predicted"/>
<feature type="region of interest" description="Disordered" evidence="1">
    <location>
        <begin position="1"/>
        <end position="29"/>
    </location>
</feature>
<keyword evidence="2" id="KW-0614">Plasmid</keyword>
<evidence type="ECO:0000256" key="1">
    <source>
        <dbReference type="SAM" id="MobiDB-lite"/>
    </source>
</evidence>
<dbReference type="EMBL" id="CP001046">
    <property type="protein sequence ID" value="ACC76486.1"/>
    <property type="molecule type" value="Genomic_DNA"/>
</dbReference>
<feature type="region of interest" description="Disordered" evidence="1">
    <location>
        <begin position="195"/>
        <end position="218"/>
    </location>
</feature>
<dbReference type="eggNOG" id="ENOG5030X1X">
    <property type="taxonomic scope" value="Bacteria"/>
</dbReference>
<keyword evidence="3" id="KW-1185">Reference proteome</keyword>
<evidence type="ECO:0000313" key="2">
    <source>
        <dbReference type="EMBL" id="ACC76486.1"/>
    </source>
</evidence>
<dbReference type="AlphaFoldDB" id="B2JXX8"/>
<accession>B2JXX8</accession>
<reference evidence="3" key="1">
    <citation type="journal article" date="2014" name="Stand. Genomic Sci.">
        <title>Complete genome sequence of Burkholderia phymatum STM815(T), a broad host range and efficient nitrogen-fixing symbiont of Mimosa species.</title>
        <authorList>
            <person name="Moulin L."/>
            <person name="Klonowska A."/>
            <person name="Caroline B."/>
            <person name="Booth K."/>
            <person name="Vriezen J.A."/>
            <person name="Melkonian R."/>
            <person name="James E.K."/>
            <person name="Young J.P."/>
            <person name="Bena G."/>
            <person name="Hauser L."/>
            <person name="Land M."/>
            <person name="Kyrpides N."/>
            <person name="Bruce D."/>
            <person name="Chain P."/>
            <person name="Copeland A."/>
            <person name="Pitluck S."/>
            <person name="Woyke T."/>
            <person name="Lizotte-Waniewski M."/>
            <person name="Bristow J."/>
            <person name="Riley M."/>
        </authorList>
    </citation>
    <scope>NUCLEOTIDE SEQUENCE [LARGE SCALE GENOMIC DNA]</scope>
    <source>
        <strain evidence="3">DSM 17167 / CIP 108236 / LMG 21445 / STM815</strain>
        <plasmid evidence="3">Plasmid pBPHY02</plasmid>
    </source>
</reference>
<geneLocation type="plasmid" evidence="2 3">
    <name>pBPHY02</name>
</geneLocation>
<dbReference type="KEGG" id="bph:Bphy_7551"/>
<evidence type="ECO:0000313" key="3">
    <source>
        <dbReference type="Proteomes" id="UP000001192"/>
    </source>
</evidence>